<feature type="transmembrane region" description="Helical" evidence="8">
    <location>
        <begin position="321"/>
        <end position="339"/>
    </location>
</feature>
<accession>C4XSJ2</accession>
<dbReference type="InterPro" id="IPR050297">
    <property type="entry name" value="LipidA_mod_glycosyltrf_83"/>
</dbReference>
<dbReference type="HOGENOM" id="CLU_353290_0_0_7"/>
<organism evidence="10 11">
    <name type="scientific">Solidesulfovibrio magneticus (strain ATCC 700980 / DSM 13731 / RS-1)</name>
    <name type="common">Desulfovibrio magneticus</name>
    <dbReference type="NCBI Taxonomy" id="573370"/>
    <lineage>
        <taxon>Bacteria</taxon>
        <taxon>Pseudomonadati</taxon>
        <taxon>Thermodesulfobacteriota</taxon>
        <taxon>Desulfovibrionia</taxon>
        <taxon>Desulfovibrionales</taxon>
        <taxon>Desulfovibrionaceae</taxon>
        <taxon>Solidesulfovibrio</taxon>
    </lineage>
</organism>
<evidence type="ECO:0000256" key="3">
    <source>
        <dbReference type="ARBA" id="ARBA00022676"/>
    </source>
</evidence>
<dbReference type="GO" id="GO:0016763">
    <property type="term" value="F:pentosyltransferase activity"/>
    <property type="evidence" value="ECO:0007669"/>
    <property type="project" value="TreeGrafter"/>
</dbReference>
<reference evidence="10 11" key="1">
    <citation type="journal article" date="2009" name="Genome Res.">
        <title>Whole genome sequence of Desulfovibrio magneticus strain RS-1 revealed common gene clusters in magnetotactic bacteria.</title>
        <authorList>
            <person name="Nakazawa H."/>
            <person name="Arakaki A."/>
            <person name="Narita-Yamada S."/>
            <person name="Yashiro I."/>
            <person name="Jinno K."/>
            <person name="Aoki N."/>
            <person name="Tsuruyama A."/>
            <person name="Okamura Y."/>
            <person name="Tanikawa S."/>
            <person name="Fujita N."/>
            <person name="Takeyama H."/>
            <person name="Matsunaga T."/>
        </authorList>
    </citation>
    <scope>NUCLEOTIDE SEQUENCE [LARGE SCALE GENOMIC DNA]</scope>
    <source>
        <strain evidence="11">ATCC 700980 / DSM 13731 / RS-1</strain>
    </source>
</reference>
<evidence type="ECO:0000256" key="7">
    <source>
        <dbReference type="ARBA" id="ARBA00023136"/>
    </source>
</evidence>
<dbReference type="InterPro" id="IPR038731">
    <property type="entry name" value="RgtA/B/C-like"/>
</dbReference>
<evidence type="ECO:0000256" key="8">
    <source>
        <dbReference type="SAM" id="Phobius"/>
    </source>
</evidence>
<evidence type="ECO:0000256" key="1">
    <source>
        <dbReference type="ARBA" id="ARBA00004651"/>
    </source>
</evidence>
<evidence type="ECO:0000313" key="10">
    <source>
        <dbReference type="EMBL" id="BAH75689.1"/>
    </source>
</evidence>
<evidence type="ECO:0000256" key="5">
    <source>
        <dbReference type="ARBA" id="ARBA00022692"/>
    </source>
</evidence>
<evidence type="ECO:0000259" key="9">
    <source>
        <dbReference type="Pfam" id="PF13231"/>
    </source>
</evidence>
<keyword evidence="5 8" id="KW-0812">Transmembrane</keyword>
<evidence type="ECO:0000256" key="4">
    <source>
        <dbReference type="ARBA" id="ARBA00022679"/>
    </source>
</evidence>
<evidence type="ECO:0000256" key="6">
    <source>
        <dbReference type="ARBA" id="ARBA00022989"/>
    </source>
</evidence>
<dbReference type="PANTHER" id="PTHR33908:SF3">
    <property type="entry name" value="UNDECAPRENYL PHOSPHATE-ALPHA-4-AMINO-4-DEOXY-L-ARABINOSE ARABINOSYL TRANSFERASE"/>
    <property type="match status" value="1"/>
</dbReference>
<name>C4XSJ2_SOLM1</name>
<keyword evidence="4" id="KW-0808">Transferase</keyword>
<proteinExistence type="predicted"/>
<dbReference type="Proteomes" id="UP000009071">
    <property type="component" value="Chromosome"/>
</dbReference>
<keyword evidence="2" id="KW-1003">Cell membrane</keyword>
<dbReference type="GO" id="GO:0010041">
    <property type="term" value="P:response to iron(III) ion"/>
    <property type="evidence" value="ECO:0007669"/>
    <property type="project" value="TreeGrafter"/>
</dbReference>
<evidence type="ECO:0000256" key="2">
    <source>
        <dbReference type="ARBA" id="ARBA00022475"/>
    </source>
</evidence>
<feature type="domain" description="Glycosyltransferase RgtA/B/C/D-like" evidence="9">
    <location>
        <begin position="69"/>
        <end position="228"/>
    </location>
</feature>
<feature type="transmembrane region" description="Helical" evidence="8">
    <location>
        <begin position="179"/>
        <end position="200"/>
    </location>
</feature>
<dbReference type="Pfam" id="PF13231">
    <property type="entry name" value="PMT_2"/>
    <property type="match status" value="1"/>
</dbReference>
<dbReference type="STRING" id="573370.DMR_21980"/>
<keyword evidence="7 8" id="KW-0472">Membrane</keyword>
<feature type="transmembrane region" description="Helical" evidence="8">
    <location>
        <begin position="268"/>
        <end position="286"/>
    </location>
</feature>
<dbReference type="GO" id="GO:0005886">
    <property type="term" value="C:plasma membrane"/>
    <property type="evidence" value="ECO:0007669"/>
    <property type="project" value="UniProtKB-SubCell"/>
</dbReference>
<dbReference type="GO" id="GO:0009103">
    <property type="term" value="P:lipopolysaccharide biosynthetic process"/>
    <property type="evidence" value="ECO:0007669"/>
    <property type="project" value="UniProtKB-ARBA"/>
</dbReference>
<evidence type="ECO:0000313" key="11">
    <source>
        <dbReference type="Proteomes" id="UP000009071"/>
    </source>
</evidence>
<feature type="transmembrane region" description="Helical" evidence="8">
    <location>
        <begin position="345"/>
        <end position="362"/>
    </location>
</feature>
<dbReference type="eggNOG" id="COG5305">
    <property type="taxonomic scope" value="Bacteria"/>
</dbReference>
<keyword evidence="11" id="KW-1185">Reference proteome</keyword>
<feature type="transmembrane region" description="Helical" evidence="8">
    <location>
        <begin position="212"/>
        <end position="232"/>
    </location>
</feature>
<keyword evidence="6 8" id="KW-1133">Transmembrane helix</keyword>
<gene>
    <name evidence="10" type="ordered locus">DMR_21980</name>
</gene>
<keyword evidence="3" id="KW-0328">Glycosyltransferase</keyword>
<protein>
    <submittedName>
        <fullName evidence="10">Hypothetical membrane protein</fullName>
    </submittedName>
</protein>
<sequence length="785" mass="86919">MQPNVIHPFDTASSWPWRMAVAGLVAVAAFLRLYHLETPSMWWDEIIVPLTARFPLAYILDFSRHCEMHPPLYHYCVKLVEGVGLSDASLRLPSAVCGIILVYAAWRGLGRLYGRGVGLVATAFLAGSAMQVWHVRQVRPYAIFVLLFLLSFCHLLRFVREGKSRDLYAVLAYNVPLFLLHYFTFHLALAEGIILVLLWRPGGRGGVSFPQIAVFAAGTLAVALPVLVFLFLPSQTTLSIFGLKAGFGEIGRLIAAYLAHVLWSHDDLNLRLGFGALLVAGGWAMARKTPRELAVCLLVCLIPACVLFLMRKTAYFSPRHFLYMTIPAAVLVGHVVRLLPRQGLAVPLAAALAALPAGVLYYQHYGDYYEDTSYHHNVFVTDFKPMARQLAGILRPGQIIAASDPGTVNAVSWYLDQFTAVNPFRAQNLSEERGDFELAFFTPFRTWGHLGRTEEEFAAAVGPIASIEPVLNATIYRLPIQREPAPRMEAVPYHLRRRMELPAFYRQVAAFSGMTISPYWGGEAIATRNNTPSRLEYRLDNAASAGPLQLQFILEYKNQGQGSRMAYVVRFDDEPPVPLFTSFGPDPAEAATVSIVREAPYKTMRLSLETVCADQTARYPGGNLETAAFRGFDLEIVPAGRFDSTPRAMRLREQNLGKIEHGVDNVFRWGLGPTSAMTFELDKPQALILEFDFDNTLDGQAVVVAANGQILESLSSLGVGETRRLRIPIAGRAGANAVLIAYSHWNHGTVTFAETDVRPMALFIRRLRLVAPCGDCNGEPPCPPQ</sequence>
<feature type="transmembrane region" description="Helical" evidence="8">
    <location>
        <begin position="140"/>
        <end position="159"/>
    </location>
</feature>
<feature type="transmembrane region" description="Helical" evidence="8">
    <location>
        <begin position="15"/>
        <end position="34"/>
    </location>
</feature>
<feature type="transmembrane region" description="Helical" evidence="8">
    <location>
        <begin position="238"/>
        <end position="259"/>
    </location>
</feature>
<dbReference type="AlphaFoldDB" id="C4XSJ2"/>
<dbReference type="KEGG" id="dma:DMR_21980"/>
<dbReference type="RefSeq" id="WP_015860872.1">
    <property type="nucleotide sequence ID" value="NC_012796.1"/>
</dbReference>
<dbReference type="EMBL" id="AP010904">
    <property type="protein sequence ID" value="BAH75689.1"/>
    <property type="molecule type" value="Genomic_DNA"/>
</dbReference>
<feature type="transmembrane region" description="Helical" evidence="8">
    <location>
        <begin position="112"/>
        <end position="133"/>
    </location>
</feature>
<dbReference type="OrthoDB" id="5437149at2"/>
<dbReference type="PANTHER" id="PTHR33908">
    <property type="entry name" value="MANNOSYLTRANSFERASE YKCB-RELATED"/>
    <property type="match status" value="1"/>
</dbReference>
<comment type="subcellular location">
    <subcellularLocation>
        <location evidence="1">Cell membrane</location>
        <topology evidence="1">Multi-pass membrane protein</topology>
    </subcellularLocation>
</comment>
<feature type="transmembrane region" description="Helical" evidence="8">
    <location>
        <begin position="292"/>
        <end position="309"/>
    </location>
</feature>